<feature type="compositionally biased region" description="Basic and acidic residues" evidence="1">
    <location>
        <begin position="186"/>
        <end position="197"/>
    </location>
</feature>
<evidence type="ECO:0000313" key="2">
    <source>
        <dbReference type="EMBL" id="KKL57258.1"/>
    </source>
</evidence>
<feature type="region of interest" description="Disordered" evidence="1">
    <location>
        <begin position="186"/>
        <end position="220"/>
    </location>
</feature>
<dbReference type="AlphaFoldDB" id="A0A0F9D6B9"/>
<protein>
    <submittedName>
        <fullName evidence="2">Uncharacterized protein</fullName>
    </submittedName>
</protein>
<proteinExistence type="predicted"/>
<gene>
    <name evidence="2" type="ORF">LCGC14_2237230</name>
</gene>
<sequence length="220" mass="24890">MVKITNPLNDTQFHRLTESIDWSNKMLATPRKNRLEAIQQYVGYHYMKDGSQKRVIVPFLKMAIDIHVRLLAARSPRALFSTMQQDLKWTAANLELAVNQIPPEIKFEITLKQLVLEALFGVSVAKVGLHSVGEILGHEYGAPFVDVISLDDLVIDMAAKHIDHVQYMGNDYWLNYEDVMESETFKGKGRSELKPDDFTVQGEAGEKRAEGISVTETAEL</sequence>
<evidence type="ECO:0000256" key="1">
    <source>
        <dbReference type="SAM" id="MobiDB-lite"/>
    </source>
</evidence>
<organism evidence="2">
    <name type="scientific">marine sediment metagenome</name>
    <dbReference type="NCBI Taxonomy" id="412755"/>
    <lineage>
        <taxon>unclassified sequences</taxon>
        <taxon>metagenomes</taxon>
        <taxon>ecological metagenomes</taxon>
    </lineage>
</organism>
<reference evidence="2" key="1">
    <citation type="journal article" date="2015" name="Nature">
        <title>Complex archaea that bridge the gap between prokaryotes and eukaryotes.</title>
        <authorList>
            <person name="Spang A."/>
            <person name="Saw J.H."/>
            <person name="Jorgensen S.L."/>
            <person name="Zaremba-Niedzwiedzka K."/>
            <person name="Martijn J."/>
            <person name="Lind A.E."/>
            <person name="van Eijk R."/>
            <person name="Schleper C."/>
            <person name="Guy L."/>
            <person name="Ettema T.J."/>
        </authorList>
    </citation>
    <scope>NUCLEOTIDE SEQUENCE</scope>
</reference>
<dbReference type="EMBL" id="LAZR01030225">
    <property type="protein sequence ID" value="KKL57258.1"/>
    <property type="molecule type" value="Genomic_DNA"/>
</dbReference>
<accession>A0A0F9D6B9</accession>
<name>A0A0F9D6B9_9ZZZZ</name>
<feature type="non-terminal residue" evidence="2">
    <location>
        <position position="220"/>
    </location>
</feature>
<comment type="caution">
    <text evidence="2">The sequence shown here is derived from an EMBL/GenBank/DDBJ whole genome shotgun (WGS) entry which is preliminary data.</text>
</comment>